<dbReference type="PRINTS" id="PR00035">
    <property type="entry name" value="HTHGNTR"/>
</dbReference>
<dbReference type="OrthoDB" id="8584262at2"/>
<organism evidence="5 6">
    <name type="scientific">Nocardioides pocheonensis</name>
    <dbReference type="NCBI Taxonomy" id="661485"/>
    <lineage>
        <taxon>Bacteria</taxon>
        <taxon>Bacillati</taxon>
        <taxon>Actinomycetota</taxon>
        <taxon>Actinomycetes</taxon>
        <taxon>Propionibacteriales</taxon>
        <taxon>Nocardioidaceae</taxon>
        <taxon>Nocardioides</taxon>
    </lineage>
</organism>
<feature type="domain" description="HTH gntR-type" evidence="4">
    <location>
        <begin position="12"/>
        <end position="79"/>
    </location>
</feature>
<dbReference type="RefSeq" id="WP_123221002.1">
    <property type="nucleotide sequence ID" value="NZ_RJSF01000003.1"/>
</dbReference>
<accession>A0A3N0GY94</accession>
<dbReference type="CDD" id="cd07377">
    <property type="entry name" value="WHTH_GntR"/>
    <property type="match status" value="1"/>
</dbReference>
<dbReference type="SUPFAM" id="SSF64288">
    <property type="entry name" value="Chorismate lyase-like"/>
    <property type="match status" value="1"/>
</dbReference>
<dbReference type="PANTHER" id="PTHR44846">
    <property type="entry name" value="MANNOSYL-D-GLYCERATE TRANSPORT/METABOLISM SYSTEM REPRESSOR MNGR-RELATED"/>
    <property type="match status" value="1"/>
</dbReference>
<keyword evidence="2" id="KW-0238">DNA-binding</keyword>
<dbReference type="InterPro" id="IPR050679">
    <property type="entry name" value="Bact_HTH_transcr_reg"/>
</dbReference>
<proteinExistence type="predicted"/>
<evidence type="ECO:0000259" key="4">
    <source>
        <dbReference type="PROSITE" id="PS50949"/>
    </source>
</evidence>
<dbReference type="Gene3D" id="1.10.10.10">
    <property type="entry name" value="Winged helix-like DNA-binding domain superfamily/Winged helix DNA-binding domain"/>
    <property type="match status" value="1"/>
</dbReference>
<dbReference type="SUPFAM" id="SSF46785">
    <property type="entry name" value="Winged helix' DNA-binding domain"/>
    <property type="match status" value="1"/>
</dbReference>
<dbReference type="AlphaFoldDB" id="A0A3N0GY94"/>
<comment type="caution">
    <text evidence="5">The sequence shown here is derived from an EMBL/GenBank/DDBJ whole genome shotgun (WGS) entry which is preliminary data.</text>
</comment>
<dbReference type="SMART" id="SM00345">
    <property type="entry name" value="HTH_GNTR"/>
    <property type="match status" value="1"/>
</dbReference>
<dbReference type="InterPro" id="IPR028978">
    <property type="entry name" value="Chorismate_lyase_/UTRA_dom_sf"/>
</dbReference>
<dbReference type="GO" id="GO:0003677">
    <property type="term" value="F:DNA binding"/>
    <property type="evidence" value="ECO:0007669"/>
    <property type="project" value="UniProtKB-KW"/>
</dbReference>
<evidence type="ECO:0000256" key="3">
    <source>
        <dbReference type="ARBA" id="ARBA00023163"/>
    </source>
</evidence>
<keyword evidence="1" id="KW-0805">Transcription regulation</keyword>
<evidence type="ECO:0000313" key="6">
    <source>
        <dbReference type="Proteomes" id="UP000279994"/>
    </source>
</evidence>
<dbReference type="Proteomes" id="UP000279994">
    <property type="component" value="Unassembled WGS sequence"/>
</dbReference>
<dbReference type="EMBL" id="RJSF01000003">
    <property type="protein sequence ID" value="RNM17381.1"/>
    <property type="molecule type" value="Genomic_DNA"/>
</dbReference>
<evidence type="ECO:0000256" key="2">
    <source>
        <dbReference type="ARBA" id="ARBA00023125"/>
    </source>
</evidence>
<dbReference type="Pfam" id="PF00392">
    <property type="entry name" value="GntR"/>
    <property type="match status" value="1"/>
</dbReference>
<name>A0A3N0GY94_9ACTN</name>
<dbReference type="GO" id="GO:0003700">
    <property type="term" value="F:DNA-binding transcription factor activity"/>
    <property type="evidence" value="ECO:0007669"/>
    <property type="project" value="InterPro"/>
</dbReference>
<dbReference type="InterPro" id="IPR036388">
    <property type="entry name" value="WH-like_DNA-bd_sf"/>
</dbReference>
<dbReference type="PANTHER" id="PTHR44846:SF1">
    <property type="entry name" value="MANNOSYL-D-GLYCERATE TRANSPORT_METABOLISM SYSTEM REPRESSOR MNGR-RELATED"/>
    <property type="match status" value="1"/>
</dbReference>
<dbReference type="Gene3D" id="3.40.1410.10">
    <property type="entry name" value="Chorismate lyase-like"/>
    <property type="match status" value="1"/>
</dbReference>
<dbReference type="PROSITE" id="PS50949">
    <property type="entry name" value="HTH_GNTR"/>
    <property type="match status" value="1"/>
</dbReference>
<dbReference type="InterPro" id="IPR000524">
    <property type="entry name" value="Tscrpt_reg_HTH_GntR"/>
</dbReference>
<keyword evidence="6" id="KW-1185">Reference proteome</keyword>
<evidence type="ECO:0000313" key="5">
    <source>
        <dbReference type="EMBL" id="RNM17381.1"/>
    </source>
</evidence>
<dbReference type="SMART" id="SM00866">
    <property type="entry name" value="UTRA"/>
    <property type="match status" value="1"/>
</dbReference>
<sequence length="241" mass="26906">MVAPHALRDGAVAKHEQLRARLAEMCRTSLSPGDALPSERQLCDLYGVSRTTVRDAVGQLVTEGMLVRIHGKGTFVAEPHARSQLHLASFHEDMRRLGLTPTTVVLLAETAVPPPVTVVNLGLRSRDQALHLRRLRLADNAPISVDDAWYNLIELPGLDQLDLHASIYQALEQRYQKPVDRAEQTVRAAEADDVVATVLGIRPGSPVLRFDRVGYHQDTPLEHAQSWYRSDRYELQMSLTQ</sequence>
<dbReference type="GO" id="GO:0045892">
    <property type="term" value="P:negative regulation of DNA-templated transcription"/>
    <property type="evidence" value="ECO:0007669"/>
    <property type="project" value="TreeGrafter"/>
</dbReference>
<reference evidence="5 6" key="1">
    <citation type="submission" date="2018-11" db="EMBL/GenBank/DDBJ databases">
        <authorList>
            <person name="Li F."/>
        </authorList>
    </citation>
    <scope>NUCLEOTIDE SEQUENCE [LARGE SCALE GENOMIC DNA]</scope>
    <source>
        <strain evidence="5 6">Gsoil 818</strain>
    </source>
</reference>
<keyword evidence="3" id="KW-0804">Transcription</keyword>
<dbReference type="InterPro" id="IPR036390">
    <property type="entry name" value="WH_DNA-bd_sf"/>
</dbReference>
<evidence type="ECO:0000256" key="1">
    <source>
        <dbReference type="ARBA" id="ARBA00023015"/>
    </source>
</evidence>
<dbReference type="Pfam" id="PF07702">
    <property type="entry name" value="UTRA"/>
    <property type="match status" value="1"/>
</dbReference>
<dbReference type="InterPro" id="IPR011663">
    <property type="entry name" value="UTRA"/>
</dbReference>
<gene>
    <name evidence="5" type="ORF">EFL26_00915</name>
</gene>
<protein>
    <submittedName>
        <fullName evidence="5">GntR family transcriptional regulator</fullName>
    </submittedName>
</protein>